<sequence length="344" mass="38263">SISQTANYHSPVTRSLVAAVDRNPGSSNVQFSPTPDLSPVPKMAPFKNENLNFDSKIKYDDDRRLSAEIAENCRFTTNFSDEKIFHGVNPKFGSMTPKNTGSLPRMKRPQQQQQQQLKPSEPEIVYSINAAIKMADEKNTAGAVYNRKPVPPSPALCRSAATTPQPPPPQPLPLPPRSLPPRPPRPPPPSYEETMQRRRRHRPTTPRQSASPLRPPDAPLRHPASPLRQPASPLHQRASPLHERASPLHQSASPLRQPASNVVAAADVSNQDVDFWPLPQLTTNDQDFRESLLATVVAQAKLLERQTSTLETLDKNIGGRIFSDVSKQHSFGDVPWWRQQAHPV</sequence>
<feature type="region of interest" description="Disordered" evidence="1">
    <location>
        <begin position="90"/>
        <end position="122"/>
    </location>
</feature>
<dbReference type="Proteomes" id="UP000887565">
    <property type="component" value="Unplaced"/>
</dbReference>
<dbReference type="WBParaSite" id="nRc.2.0.1.t12306-RA">
    <property type="protein sequence ID" value="nRc.2.0.1.t12306-RA"/>
    <property type="gene ID" value="nRc.2.0.1.g12306"/>
</dbReference>
<keyword evidence="2" id="KW-1185">Reference proteome</keyword>
<dbReference type="AlphaFoldDB" id="A0A915IGB4"/>
<evidence type="ECO:0000313" key="3">
    <source>
        <dbReference type="WBParaSite" id="nRc.2.0.1.t12306-RA"/>
    </source>
</evidence>
<feature type="compositionally biased region" description="Pro residues" evidence="1">
    <location>
        <begin position="164"/>
        <end position="190"/>
    </location>
</feature>
<name>A0A915IGB4_ROMCU</name>
<evidence type="ECO:0000313" key="2">
    <source>
        <dbReference type="Proteomes" id="UP000887565"/>
    </source>
</evidence>
<accession>A0A915IGB4</accession>
<evidence type="ECO:0000256" key="1">
    <source>
        <dbReference type="SAM" id="MobiDB-lite"/>
    </source>
</evidence>
<feature type="region of interest" description="Disordered" evidence="1">
    <location>
        <begin position="152"/>
        <end position="258"/>
    </location>
</feature>
<reference evidence="3" key="1">
    <citation type="submission" date="2022-11" db="UniProtKB">
        <authorList>
            <consortium name="WormBaseParasite"/>
        </authorList>
    </citation>
    <scope>IDENTIFICATION</scope>
</reference>
<protein>
    <submittedName>
        <fullName evidence="3">Uncharacterized protein</fullName>
    </submittedName>
</protein>
<organism evidence="2 3">
    <name type="scientific">Romanomermis culicivorax</name>
    <name type="common">Nematode worm</name>
    <dbReference type="NCBI Taxonomy" id="13658"/>
    <lineage>
        <taxon>Eukaryota</taxon>
        <taxon>Metazoa</taxon>
        <taxon>Ecdysozoa</taxon>
        <taxon>Nematoda</taxon>
        <taxon>Enoplea</taxon>
        <taxon>Dorylaimia</taxon>
        <taxon>Mermithida</taxon>
        <taxon>Mermithoidea</taxon>
        <taxon>Mermithidae</taxon>
        <taxon>Romanomermis</taxon>
    </lineage>
</organism>
<proteinExistence type="predicted"/>